<keyword evidence="2" id="KW-1185">Reference proteome</keyword>
<dbReference type="Proteomes" id="UP000785613">
    <property type="component" value="Unassembled WGS sequence"/>
</dbReference>
<evidence type="ECO:0000313" key="2">
    <source>
        <dbReference type="Proteomes" id="UP000785613"/>
    </source>
</evidence>
<sequence length="719" mass="80218">MTLHRLEGDVAHAWTNALRFGTSVEDAAVDLFRSMRQQGSLLPTSFALPDVQTNDEPSEDQSSYYRRRAKVIRDKIAKVGKLVQRAGKGHRPFYLIAEGQVWFLSTHAKVAQSASESFVRAHADIYLQLVLQKELREQSGIPVADTDPIGGFGVGVYLMHKVSSNAKNLQLAELRFDVVPKHGIILANVRASSFYKTGRGPDIRLGALDTGHGYSADIVDLRDVSVTRGDAREHPIRGIHLRKSEFRRTRLYYLNILTEFALSIFQRAGIAIERDTFTATHYVREGYLPLASIASLARPLLIVNTTPEPMQATSLMALNDLKSYFPKGYHVAGGRVGFTQPKVKLASRIPRSLTTKYNYLFLNGAKIETNSVRILKAGDDEAGPASTVRGYNCLETQGASTDPYTSMKFAFLMNRAVFGFCTQGLDRSPAELSGLGADTNVSATLREEVKRCLVELSLKEIVAGVKPFPVSHLVPSETVRRLTLLGTRSLNSGRNSRKTLIASIEVDIDSAGIRVRSTRRTPWSEERLANLGFVEQFPFLVDQDQEVRDRQFWMIDATSGKRLRAWHGSFVPKLLLNQRYAGIEAALAYQENERNGLRDVEFYSKSKFYNLLPYYISMRDQGTKARTESLGQLIPLQDRGRWVRIFIPPADGIDGTGTSLSGMRDVMVYTNNGEVIADGLLDEPLLHFYLHTMTNGILVSGGNSKMSLLEKFVRLTLEN</sequence>
<comment type="caution">
    <text evidence="1">The sequence shown here is derived from an EMBL/GenBank/DDBJ whole genome shotgun (WGS) entry which is preliminary data.</text>
</comment>
<dbReference type="RefSeq" id="WP_167223149.1">
    <property type="nucleotide sequence ID" value="NZ_VUYU01000004.1"/>
</dbReference>
<name>A0ABX0LHC3_9BURK</name>
<organism evidence="1 2">
    <name type="scientific">Massilia rubra</name>
    <dbReference type="NCBI Taxonomy" id="2607910"/>
    <lineage>
        <taxon>Bacteria</taxon>
        <taxon>Pseudomonadati</taxon>
        <taxon>Pseudomonadota</taxon>
        <taxon>Betaproteobacteria</taxon>
        <taxon>Burkholderiales</taxon>
        <taxon>Oxalobacteraceae</taxon>
        <taxon>Telluria group</taxon>
        <taxon>Massilia</taxon>
    </lineage>
</organism>
<evidence type="ECO:0000313" key="1">
    <source>
        <dbReference type="EMBL" id="NHZ33470.1"/>
    </source>
</evidence>
<protein>
    <submittedName>
        <fullName evidence="1">Uncharacterized protein</fullName>
    </submittedName>
</protein>
<dbReference type="EMBL" id="VUYU01000004">
    <property type="protein sequence ID" value="NHZ33470.1"/>
    <property type="molecule type" value="Genomic_DNA"/>
</dbReference>
<accession>A0ABX0LHC3</accession>
<gene>
    <name evidence="1" type="ORF">F0185_07675</name>
</gene>
<proteinExistence type="predicted"/>
<reference evidence="1 2" key="1">
    <citation type="submission" date="2019-09" db="EMBL/GenBank/DDBJ databases">
        <title>Taxonomy of Antarctic Massilia spp.: description of Massilia rubra sp. nov., Massilia aquatica sp. nov., Massilia mucilaginosa sp. nov., Massilia frigida sp. nov. isolated from streams, lakes and regoliths.</title>
        <authorList>
            <person name="Holochova P."/>
            <person name="Sedlacek I."/>
            <person name="Kralova S."/>
            <person name="Maslanova I."/>
            <person name="Busse H.-J."/>
            <person name="Stankova E."/>
            <person name="Vrbovska V."/>
            <person name="Kovarovic V."/>
            <person name="Bartak M."/>
            <person name="Svec P."/>
            <person name="Pantucek R."/>
        </authorList>
    </citation>
    <scope>NUCLEOTIDE SEQUENCE [LARGE SCALE GENOMIC DNA]</scope>
    <source>
        <strain evidence="1 2">CCM 8692</strain>
    </source>
</reference>